<dbReference type="Pfam" id="PF00149">
    <property type="entry name" value="Metallophos"/>
    <property type="match status" value="1"/>
</dbReference>
<evidence type="ECO:0000259" key="1">
    <source>
        <dbReference type="Pfam" id="PF00149"/>
    </source>
</evidence>
<protein>
    <recommendedName>
        <fullName evidence="1">Calcineurin-like phosphoesterase domain-containing protein</fullName>
    </recommendedName>
</protein>
<dbReference type="GO" id="GO:0016787">
    <property type="term" value="F:hydrolase activity"/>
    <property type="evidence" value="ECO:0007669"/>
    <property type="project" value="InterPro"/>
</dbReference>
<dbReference type="AlphaFoldDB" id="A0A6A6RLY5"/>
<gene>
    <name evidence="2" type="ORF">P280DRAFT_474175</name>
</gene>
<accession>A0A6A6RLY5</accession>
<name>A0A6A6RLY5_9PLEO</name>
<dbReference type="OrthoDB" id="550558at2759"/>
<dbReference type="InterPro" id="IPR029052">
    <property type="entry name" value="Metallo-depent_PP-like"/>
</dbReference>
<dbReference type="Proteomes" id="UP000799753">
    <property type="component" value="Unassembled WGS sequence"/>
</dbReference>
<sequence>MLPFPTQIQIISDLHLETPLPSPSYLTFKLPVHGPNLCLLGDIGLVIHNQLFDFLRRLLDEERGTRIFYILGNHEAYETTHDDAIQKLRDFEQEAKKEFGGRFVFLHRDRYDLDKEVTILGCTLWSKISADQVDEAQTRLTDYNEQRGIRNWSIENHLSEHALDLDFLNTQVQKLGAEEPQRQIVILTHHSPTIDARASDPRFCKSPISSCFATDLSNEMSWKSPMVRMWAFGHTHVNCKFQIEETGLLVVTNQKGYTKLGDTTKGRGRMKTCSVEVSRDRVWKVVDVEEKEKAKRERE</sequence>
<dbReference type="InterPro" id="IPR004843">
    <property type="entry name" value="Calcineurin-like_PHP"/>
</dbReference>
<evidence type="ECO:0000313" key="2">
    <source>
        <dbReference type="EMBL" id="KAF2635074.1"/>
    </source>
</evidence>
<dbReference type="PANTHER" id="PTHR37844">
    <property type="entry name" value="SER/THR PROTEIN PHOSPHATASE SUPERFAMILY (AFU_ORTHOLOGUE AFUA_1G14840)"/>
    <property type="match status" value="1"/>
</dbReference>
<keyword evidence="3" id="KW-1185">Reference proteome</keyword>
<evidence type="ECO:0000313" key="3">
    <source>
        <dbReference type="Proteomes" id="UP000799753"/>
    </source>
</evidence>
<dbReference type="EMBL" id="MU006811">
    <property type="protein sequence ID" value="KAF2635074.1"/>
    <property type="molecule type" value="Genomic_DNA"/>
</dbReference>
<reference evidence="2" key="1">
    <citation type="journal article" date="2020" name="Stud. Mycol.">
        <title>101 Dothideomycetes genomes: a test case for predicting lifestyles and emergence of pathogens.</title>
        <authorList>
            <person name="Haridas S."/>
            <person name="Albert R."/>
            <person name="Binder M."/>
            <person name="Bloem J."/>
            <person name="Labutti K."/>
            <person name="Salamov A."/>
            <person name="Andreopoulos B."/>
            <person name="Baker S."/>
            <person name="Barry K."/>
            <person name="Bills G."/>
            <person name="Bluhm B."/>
            <person name="Cannon C."/>
            <person name="Castanera R."/>
            <person name="Culley D."/>
            <person name="Daum C."/>
            <person name="Ezra D."/>
            <person name="Gonzalez J."/>
            <person name="Henrissat B."/>
            <person name="Kuo A."/>
            <person name="Liang C."/>
            <person name="Lipzen A."/>
            <person name="Lutzoni F."/>
            <person name="Magnuson J."/>
            <person name="Mondo S."/>
            <person name="Nolan M."/>
            <person name="Ohm R."/>
            <person name="Pangilinan J."/>
            <person name="Park H.-J."/>
            <person name="Ramirez L."/>
            <person name="Alfaro M."/>
            <person name="Sun H."/>
            <person name="Tritt A."/>
            <person name="Yoshinaga Y."/>
            <person name="Zwiers L.-H."/>
            <person name="Turgeon B."/>
            <person name="Goodwin S."/>
            <person name="Spatafora J."/>
            <person name="Crous P."/>
            <person name="Grigoriev I."/>
        </authorList>
    </citation>
    <scope>NUCLEOTIDE SEQUENCE</scope>
    <source>
        <strain evidence="2">CBS 473.64</strain>
    </source>
</reference>
<dbReference type="Gene3D" id="3.60.21.10">
    <property type="match status" value="1"/>
</dbReference>
<proteinExistence type="predicted"/>
<dbReference type="SUPFAM" id="SSF56300">
    <property type="entry name" value="Metallo-dependent phosphatases"/>
    <property type="match status" value="1"/>
</dbReference>
<feature type="domain" description="Calcineurin-like phosphoesterase" evidence="1">
    <location>
        <begin position="10"/>
        <end position="237"/>
    </location>
</feature>
<dbReference type="PANTHER" id="PTHR37844:SF2">
    <property type="entry name" value="SER_THR PROTEIN PHOSPHATASE SUPERFAMILY (AFU_ORTHOLOGUE AFUA_1G14840)"/>
    <property type="match status" value="1"/>
</dbReference>
<organism evidence="2 3">
    <name type="scientific">Massarina eburnea CBS 473.64</name>
    <dbReference type="NCBI Taxonomy" id="1395130"/>
    <lineage>
        <taxon>Eukaryota</taxon>
        <taxon>Fungi</taxon>
        <taxon>Dikarya</taxon>
        <taxon>Ascomycota</taxon>
        <taxon>Pezizomycotina</taxon>
        <taxon>Dothideomycetes</taxon>
        <taxon>Pleosporomycetidae</taxon>
        <taxon>Pleosporales</taxon>
        <taxon>Massarineae</taxon>
        <taxon>Massarinaceae</taxon>
        <taxon>Massarina</taxon>
    </lineage>
</organism>